<dbReference type="EMBL" id="DS995259">
    <property type="protein sequence ID" value="EDZ40183.1"/>
    <property type="molecule type" value="Genomic_DNA"/>
</dbReference>
<gene>
    <name evidence="2" type="ORF">CGL2_11364045</name>
</gene>
<name>B6AKS9_9BACT</name>
<evidence type="ECO:0000313" key="2">
    <source>
        <dbReference type="EMBL" id="EDZ40183.1"/>
    </source>
</evidence>
<sequence>MLSSPSFFRSSGQHGPDPKAGARSPEGVPDRAATGREGEDEVKKIVAVALVLVALMPSFNPGKQEFDTFILVHVKKNLHLEKGAFGDQVVSFLGPALIDQMFSRKDCFFFSFYTLRLPRHPPRYFLGFLHIFLPV</sequence>
<feature type="region of interest" description="Disordered" evidence="1">
    <location>
        <begin position="1"/>
        <end position="39"/>
    </location>
</feature>
<accession>B6AKS9</accession>
<dbReference type="AlphaFoldDB" id="B6AKS9"/>
<reference evidence="2" key="2">
    <citation type="journal article" date="2008" name="PLoS Biol.">
        <title>Population genomic analysis of strain variation in Leptospirillum group II bacteria involved in acid mine drainage formation.</title>
        <authorList>
            <person name="Simmons S.L."/>
            <person name="Dibartolo G."/>
            <person name="Denef V.J."/>
            <person name="Goltsman D.S."/>
            <person name="Thelen M.P."/>
            <person name="Banfield J.F."/>
        </authorList>
    </citation>
    <scope>NUCLEOTIDE SEQUENCE [LARGE SCALE GENOMIC DNA]</scope>
</reference>
<reference evidence="2" key="1">
    <citation type="journal article" date="2004" name="Nature">
        <title>Community structure and metabolism through reconstruction of microbial genomes from the environment.</title>
        <authorList>
            <person name="Tyson G.W."/>
            <person name="Chapman J."/>
            <person name="Hugenholtz P."/>
            <person name="Allen E.E."/>
            <person name="Ram R.J."/>
            <person name="Richardson P.M."/>
            <person name="Solovyev V.V."/>
            <person name="Rubin E.M."/>
            <person name="Rokhsar D.S."/>
            <person name="Banfield J.F."/>
        </authorList>
    </citation>
    <scope>NUCLEOTIDE SEQUENCE [LARGE SCALE GENOMIC DNA]</scope>
</reference>
<feature type="compositionally biased region" description="Polar residues" evidence="1">
    <location>
        <begin position="1"/>
        <end position="13"/>
    </location>
</feature>
<protein>
    <submittedName>
        <fullName evidence="2">Uncharacterized protein</fullName>
    </submittedName>
</protein>
<evidence type="ECO:0000256" key="1">
    <source>
        <dbReference type="SAM" id="MobiDB-lite"/>
    </source>
</evidence>
<proteinExistence type="predicted"/>
<organism evidence="2">
    <name type="scientific">Leptospirillum sp. Group II '5-way CG'</name>
    <dbReference type="NCBI Taxonomy" id="419541"/>
    <lineage>
        <taxon>Bacteria</taxon>
        <taxon>Pseudomonadati</taxon>
        <taxon>Nitrospirota</taxon>
        <taxon>Nitrospiria</taxon>
        <taxon>Nitrospirales</taxon>
        <taxon>Nitrospiraceae</taxon>
        <taxon>Leptospirillum</taxon>
    </lineage>
</organism>